<reference evidence="2 3" key="1">
    <citation type="submission" date="2023-07" db="EMBL/GenBank/DDBJ databases">
        <title>Genomic Encyclopedia of Type Strains, Phase IV (KMG-IV): sequencing the most valuable type-strain genomes for metagenomic binning, comparative biology and taxonomic classification.</title>
        <authorList>
            <person name="Goeker M."/>
        </authorList>
    </citation>
    <scope>NUCLEOTIDE SEQUENCE [LARGE SCALE GENOMIC DNA]</scope>
    <source>
        <strain evidence="2 3">DSM 17740</strain>
    </source>
</reference>
<dbReference type="Pfam" id="PF03961">
    <property type="entry name" value="FapA"/>
    <property type="match status" value="1"/>
</dbReference>
<dbReference type="Proteomes" id="UP001232445">
    <property type="component" value="Unassembled WGS sequence"/>
</dbReference>
<evidence type="ECO:0000313" key="2">
    <source>
        <dbReference type="EMBL" id="MDQ0338983.1"/>
    </source>
</evidence>
<feature type="domain" description="Flagellar Assembly Protein A N-terminal region" evidence="1">
    <location>
        <begin position="76"/>
        <end position="268"/>
    </location>
</feature>
<dbReference type="InterPro" id="IPR036145">
    <property type="entry name" value="MinC_C_sf"/>
</dbReference>
<protein>
    <submittedName>
        <fullName evidence="2">Uncharacterized protein (DUF342 family)</fullName>
    </submittedName>
</protein>
<comment type="caution">
    <text evidence="2">The sequence shown here is derived from an EMBL/GenBank/DDBJ whole genome shotgun (WGS) entry which is preliminary data.</text>
</comment>
<keyword evidence="3" id="KW-1185">Reference proteome</keyword>
<dbReference type="EMBL" id="JAUSUQ010000005">
    <property type="protein sequence ID" value="MDQ0338983.1"/>
    <property type="molecule type" value="Genomic_DNA"/>
</dbReference>
<gene>
    <name evidence="2" type="ORF">J2S00_001769</name>
</gene>
<name>A0ABU0CRD4_9BACI</name>
<dbReference type="PANTHER" id="PTHR38032">
    <property type="entry name" value="POLYMERASE-RELATED"/>
    <property type="match status" value="1"/>
</dbReference>
<dbReference type="InterPro" id="IPR005646">
    <property type="entry name" value="FapA"/>
</dbReference>
<dbReference type="InterPro" id="IPR046866">
    <property type="entry name" value="FapA_N"/>
</dbReference>
<dbReference type="InterPro" id="IPR046865">
    <property type="entry name" value="FapA_b_solenoid"/>
</dbReference>
<dbReference type="RefSeq" id="WP_307338222.1">
    <property type="nucleotide sequence ID" value="NZ_JAUSUQ010000005.1"/>
</dbReference>
<organism evidence="2 3">
    <name type="scientific">Caldalkalibacillus uzonensis</name>
    <dbReference type="NCBI Taxonomy" id="353224"/>
    <lineage>
        <taxon>Bacteria</taxon>
        <taxon>Bacillati</taxon>
        <taxon>Bacillota</taxon>
        <taxon>Bacilli</taxon>
        <taxon>Bacillales</taxon>
        <taxon>Bacillaceae</taxon>
        <taxon>Caldalkalibacillus</taxon>
    </lineage>
</organism>
<dbReference type="PANTHER" id="PTHR38032:SF1">
    <property type="entry name" value="RNA-BINDING PROTEIN KHPB N-TERMINAL DOMAIN-CONTAINING PROTEIN"/>
    <property type="match status" value="1"/>
</dbReference>
<proteinExistence type="predicted"/>
<dbReference type="SUPFAM" id="SSF63848">
    <property type="entry name" value="Cell-division inhibitor MinC, C-terminal domain"/>
    <property type="match status" value="1"/>
</dbReference>
<evidence type="ECO:0000313" key="3">
    <source>
        <dbReference type="Proteomes" id="UP001232445"/>
    </source>
</evidence>
<accession>A0ABU0CRD4</accession>
<evidence type="ECO:0000259" key="1">
    <source>
        <dbReference type="Pfam" id="PF20250"/>
    </source>
</evidence>
<dbReference type="Pfam" id="PF20250">
    <property type="entry name" value="FapA_N"/>
    <property type="match status" value="1"/>
</dbReference>
<sequence>MLAHTDHKNTESVHWKENCLWIDPCLFEQPVTLFPPSHVALRVNGAKIQARCVLTADDVVTLPYDPQQLDDWVYLNISKNGLEASLQLIEDVAYELIPVVSSGHNGCEIRFKEQRRQQLPFTTEELVTWLKQKGVVYGVSSQRIDDWLRQETYWSEPYIIATGKQRQDGQPTQFKKLYTTLPNEGVEVQEKESINWFGVHEVESVQIGDKVIEIVPPSKGTNGINVFGQEIPAIDGKEIPIRLGQGVKLSEDGRFVVATMDGRVELNKGQVRINPLFEIKGDLTLEEGSIRFNGDVTVHGDVLEGLMIEATGNVEVKGSVTHGKIVAGQHVAVRKNIIGSEVTAGGQASQAQLILERMKTIVDQVDTIRKGLQQISAHLDVKHQVETTNGLGRVVKLLIESKLKHLETYLKRFEQECKHWNDPSQELTHWAASLIEKLTGLGPLKIQSKDEIEHLYRTGKALMEDIAGQGQGAYHVSARYIHNSAVRASGNICVQGLGVYNSTLFAAHDILIIDGTGVARGGRLEAGHRIKVKRLGAPANVKTYVRVNQEDGQVSAEYLYPDVTIEINGISYHNQREQSLVKMCYDRKTHSLITV</sequence>